<dbReference type="AlphaFoldDB" id="A0A9D4RW94"/>
<organism evidence="1 2">
    <name type="scientific">Dreissena polymorpha</name>
    <name type="common">Zebra mussel</name>
    <name type="synonym">Mytilus polymorpha</name>
    <dbReference type="NCBI Taxonomy" id="45954"/>
    <lineage>
        <taxon>Eukaryota</taxon>
        <taxon>Metazoa</taxon>
        <taxon>Spiralia</taxon>
        <taxon>Lophotrochozoa</taxon>
        <taxon>Mollusca</taxon>
        <taxon>Bivalvia</taxon>
        <taxon>Autobranchia</taxon>
        <taxon>Heteroconchia</taxon>
        <taxon>Euheterodonta</taxon>
        <taxon>Imparidentia</taxon>
        <taxon>Neoheterodontei</taxon>
        <taxon>Myida</taxon>
        <taxon>Dreissenoidea</taxon>
        <taxon>Dreissenidae</taxon>
        <taxon>Dreissena</taxon>
    </lineage>
</organism>
<dbReference type="Proteomes" id="UP000828390">
    <property type="component" value="Unassembled WGS sequence"/>
</dbReference>
<reference evidence="1" key="2">
    <citation type="submission" date="2020-11" db="EMBL/GenBank/DDBJ databases">
        <authorList>
            <person name="McCartney M.A."/>
            <person name="Auch B."/>
            <person name="Kono T."/>
            <person name="Mallez S."/>
            <person name="Becker A."/>
            <person name="Gohl D.M."/>
            <person name="Silverstein K.A.T."/>
            <person name="Koren S."/>
            <person name="Bechman K.B."/>
            <person name="Herman A."/>
            <person name="Abrahante J.E."/>
            <person name="Garbe J."/>
        </authorList>
    </citation>
    <scope>NUCLEOTIDE SEQUENCE</scope>
    <source>
        <strain evidence="1">Duluth1</strain>
        <tissue evidence="1">Whole animal</tissue>
    </source>
</reference>
<sequence length="63" mass="7163">MRPAKKNKRSATTTSCSCCEQRDKVITLHTRRPSYTNTPGCSITRKGDIWSIQCPQQQHSPGW</sequence>
<comment type="caution">
    <text evidence="1">The sequence shown here is derived from an EMBL/GenBank/DDBJ whole genome shotgun (WGS) entry which is preliminary data.</text>
</comment>
<evidence type="ECO:0000313" key="1">
    <source>
        <dbReference type="EMBL" id="KAH3881265.1"/>
    </source>
</evidence>
<reference evidence="1" key="1">
    <citation type="journal article" date="2019" name="bioRxiv">
        <title>The Genome of the Zebra Mussel, Dreissena polymorpha: A Resource for Invasive Species Research.</title>
        <authorList>
            <person name="McCartney M.A."/>
            <person name="Auch B."/>
            <person name="Kono T."/>
            <person name="Mallez S."/>
            <person name="Zhang Y."/>
            <person name="Obille A."/>
            <person name="Becker A."/>
            <person name="Abrahante J.E."/>
            <person name="Garbe J."/>
            <person name="Badalamenti J.P."/>
            <person name="Herman A."/>
            <person name="Mangelson H."/>
            <person name="Liachko I."/>
            <person name="Sullivan S."/>
            <person name="Sone E.D."/>
            <person name="Koren S."/>
            <person name="Silverstein K.A.T."/>
            <person name="Beckman K.B."/>
            <person name="Gohl D.M."/>
        </authorList>
    </citation>
    <scope>NUCLEOTIDE SEQUENCE</scope>
    <source>
        <strain evidence="1">Duluth1</strain>
        <tissue evidence="1">Whole animal</tissue>
    </source>
</reference>
<keyword evidence="2" id="KW-1185">Reference proteome</keyword>
<accession>A0A9D4RW94</accession>
<gene>
    <name evidence="1" type="ORF">DPMN_005189</name>
</gene>
<proteinExistence type="predicted"/>
<name>A0A9D4RW94_DREPO</name>
<dbReference type="EMBL" id="JAIWYP010000001">
    <property type="protein sequence ID" value="KAH3881265.1"/>
    <property type="molecule type" value="Genomic_DNA"/>
</dbReference>
<evidence type="ECO:0000313" key="2">
    <source>
        <dbReference type="Proteomes" id="UP000828390"/>
    </source>
</evidence>
<protein>
    <submittedName>
        <fullName evidence="1">Uncharacterized protein</fullName>
    </submittedName>
</protein>